<evidence type="ECO:0008006" key="4">
    <source>
        <dbReference type="Google" id="ProtNLM"/>
    </source>
</evidence>
<comment type="caution">
    <text evidence="2">The sequence shown here is derived from an EMBL/GenBank/DDBJ whole genome shotgun (WGS) entry which is preliminary data.</text>
</comment>
<accession>A0A5S4FWV5</accession>
<dbReference type="Proteomes" id="UP000309128">
    <property type="component" value="Unassembled WGS sequence"/>
</dbReference>
<evidence type="ECO:0000256" key="1">
    <source>
        <dbReference type="SAM" id="MobiDB-lite"/>
    </source>
</evidence>
<evidence type="ECO:0000313" key="2">
    <source>
        <dbReference type="EMBL" id="TMR15476.1"/>
    </source>
</evidence>
<dbReference type="GO" id="GO:0140359">
    <property type="term" value="F:ABC-type transporter activity"/>
    <property type="evidence" value="ECO:0007669"/>
    <property type="project" value="InterPro"/>
</dbReference>
<dbReference type="EMBL" id="VCKY01000100">
    <property type="protein sequence ID" value="TMR15476.1"/>
    <property type="molecule type" value="Genomic_DNA"/>
</dbReference>
<keyword evidence="3" id="KW-1185">Reference proteome</keyword>
<organism evidence="2 3">
    <name type="scientific">Nonomuraea turkmeniaca</name>
    <dbReference type="NCBI Taxonomy" id="103838"/>
    <lineage>
        <taxon>Bacteria</taxon>
        <taxon>Bacillati</taxon>
        <taxon>Actinomycetota</taxon>
        <taxon>Actinomycetes</taxon>
        <taxon>Streptosporangiales</taxon>
        <taxon>Streptosporangiaceae</taxon>
        <taxon>Nonomuraea</taxon>
    </lineage>
</organism>
<protein>
    <recommendedName>
        <fullName evidence="4">ABC transporter permease</fullName>
    </recommendedName>
</protein>
<evidence type="ECO:0000313" key="3">
    <source>
        <dbReference type="Proteomes" id="UP000309128"/>
    </source>
</evidence>
<proteinExistence type="predicted"/>
<gene>
    <name evidence="2" type="ORF">ETD86_27260</name>
</gene>
<dbReference type="GO" id="GO:0005886">
    <property type="term" value="C:plasma membrane"/>
    <property type="evidence" value="ECO:0007669"/>
    <property type="project" value="UniProtKB-SubCell"/>
</dbReference>
<dbReference type="AlphaFoldDB" id="A0A5S4FWV5"/>
<name>A0A5S4FWV5_9ACTN</name>
<dbReference type="OrthoDB" id="3297477at2"/>
<reference evidence="2 3" key="1">
    <citation type="submission" date="2019-05" db="EMBL/GenBank/DDBJ databases">
        <title>Draft genome sequence of Nonomuraea turkmeniaca DSM 43926.</title>
        <authorList>
            <person name="Saricaoglu S."/>
            <person name="Isik K."/>
        </authorList>
    </citation>
    <scope>NUCLEOTIDE SEQUENCE [LARGE SCALE GENOMIC DNA]</scope>
    <source>
        <strain evidence="2 3">DSM 43926</strain>
    </source>
</reference>
<feature type="region of interest" description="Disordered" evidence="1">
    <location>
        <begin position="79"/>
        <end position="133"/>
    </location>
</feature>
<sequence>MFGQLIIGVLGVLSITSEYATGTIRASLAAVPRRGRLFAAKAVVVGLVTTVAGLATAFSSFLTGQWGFATSGVPHAGYRRSGGGADPARGRALPGADRAARPDAGIPDQIDSRRRHPAHLADHSRPGHTATSAAAGCEPLADHCRYAGRRDASPLIALARLPAVHRLHRRAHRRRPPDVLSQRHVRASTSIGMKVPLRGPVGG</sequence>